<evidence type="ECO:0000313" key="4">
    <source>
        <dbReference type="EMBL" id="RUS35526.1"/>
    </source>
</evidence>
<sequence length="702" mass="79067">MLLSQQDPRQTSTNCPDSSKTPFNSLERISLFELRLNTIHLGRVLVCRTISKPIQSAAVHVEIEDPIIGERSSAAQETDVTTARLPLYNFNVSGVLGDVLDIGTRLFIRKPYCEFDAEDGLPMLRCYSPDDVVLVPNEQVDGPLLTGLRWSNAVSITYGPPVKQQSRPRSGKIDDLQRRGNEQFIRKEYASAIDSYTQALELEPDDVALLSNRAHAHLQLQQFRKALQDAEAALKLDGANPKARFRQAKALYAMRSYEEAWNSLKMLSKATVETQELSRRTRQRLEEQKNGRYNVMSILHEARSTWPPYLDHSDYVGPMRVTEIPGKGRGMVATKEIAEGSLLMCSKAFAVVFEEKSVHDIVIKIVDKLKKEPWVATELYDLYAGPNMPPMSTNCTNATEAAEIDIARITNIVIENSFTVDKELWTPLSSQLLPHANRRGVLDVGTGLWILPSLINHSCLANASFFNIGDFMFIRAVRDLNEGEEVCVAYVGVLDTYEGRTKKLEKRNFECHCPLCDFERAQPEATCRRAKLLDEFTRMRPEIQMGNVGKMPRLKVIMDEIRKTYSTASATISTSSRRGKKGKKKVTAGGVATTTSPPAMEPHQLPIGLFRTLSAYSHLNACLGQFNQAVQALHEAFEVLPRIAGVNFVRVDIAMQIGKMYGMLNRFDEVGRWKKVARKEFQMLYGEDQGLWKEYVDDFDVC</sequence>
<feature type="region of interest" description="Disordered" evidence="2">
    <location>
        <begin position="1"/>
        <end position="21"/>
    </location>
</feature>
<feature type="compositionally biased region" description="Low complexity" evidence="2">
    <location>
        <begin position="587"/>
        <end position="596"/>
    </location>
</feature>
<proteinExistence type="predicted"/>
<dbReference type="PANTHER" id="PTHR47643">
    <property type="entry name" value="TPR DOMAIN PROTEIN (AFU_ORTHOLOGUE AFUA_5G12710)"/>
    <property type="match status" value="1"/>
</dbReference>
<dbReference type="PROSITE" id="PS50005">
    <property type="entry name" value="TPR"/>
    <property type="match status" value="1"/>
</dbReference>
<feature type="domain" description="SET" evidence="3">
    <location>
        <begin position="317"/>
        <end position="491"/>
    </location>
</feature>
<name>A0A433R0F6_9FUNG</name>
<evidence type="ECO:0000256" key="2">
    <source>
        <dbReference type="SAM" id="MobiDB-lite"/>
    </source>
</evidence>
<dbReference type="InterPro" id="IPR019734">
    <property type="entry name" value="TPR_rpt"/>
</dbReference>
<protein>
    <recommendedName>
        <fullName evidence="3">SET domain-containing protein</fullName>
    </recommendedName>
</protein>
<dbReference type="InterPro" id="IPR001214">
    <property type="entry name" value="SET_dom"/>
</dbReference>
<dbReference type="Gene3D" id="1.25.40.10">
    <property type="entry name" value="Tetratricopeptide repeat domain"/>
    <property type="match status" value="1"/>
</dbReference>
<dbReference type="Pfam" id="PF00856">
    <property type="entry name" value="SET"/>
    <property type="match status" value="1"/>
</dbReference>
<dbReference type="EMBL" id="RBNJ01000048">
    <property type="protein sequence ID" value="RUS35526.1"/>
    <property type="molecule type" value="Genomic_DNA"/>
</dbReference>
<feature type="region of interest" description="Disordered" evidence="2">
    <location>
        <begin position="570"/>
        <end position="598"/>
    </location>
</feature>
<reference evidence="4 5" key="1">
    <citation type="journal article" date="2018" name="New Phytol.">
        <title>Phylogenomics of Endogonaceae and evolution of mycorrhizas within Mucoromycota.</title>
        <authorList>
            <person name="Chang Y."/>
            <person name="Desiro A."/>
            <person name="Na H."/>
            <person name="Sandor L."/>
            <person name="Lipzen A."/>
            <person name="Clum A."/>
            <person name="Barry K."/>
            <person name="Grigoriev I.V."/>
            <person name="Martin F.M."/>
            <person name="Stajich J.E."/>
            <person name="Smith M.E."/>
            <person name="Bonito G."/>
            <person name="Spatafora J.W."/>
        </authorList>
    </citation>
    <scope>NUCLEOTIDE SEQUENCE [LARGE SCALE GENOMIC DNA]</scope>
    <source>
        <strain evidence="4 5">AD002</strain>
    </source>
</reference>
<evidence type="ECO:0000259" key="3">
    <source>
        <dbReference type="PROSITE" id="PS50280"/>
    </source>
</evidence>
<dbReference type="SUPFAM" id="SSF48452">
    <property type="entry name" value="TPR-like"/>
    <property type="match status" value="1"/>
</dbReference>
<dbReference type="AlphaFoldDB" id="A0A433R0F6"/>
<feature type="compositionally biased region" description="Basic residues" evidence="2">
    <location>
        <begin position="577"/>
        <end position="586"/>
    </location>
</feature>
<keyword evidence="1" id="KW-0802">TPR repeat</keyword>
<dbReference type="Proteomes" id="UP000274822">
    <property type="component" value="Unassembled WGS sequence"/>
</dbReference>
<dbReference type="Gene3D" id="2.170.270.10">
    <property type="entry name" value="SET domain"/>
    <property type="match status" value="1"/>
</dbReference>
<feature type="repeat" description="TPR" evidence="1">
    <location>
        <begin position="173"/>
        <end position="206"/>
    </location>
</feature>
<dbReference type="InterPro" id="IPR011990">
    <property type="entry name" value="TPR-like_helical_dom_sf"/>
</dbReference>
<dbReference type="PROSITE" id="PS50280">
    <property type="entry name" value="SET"/>
    <property type="match status" value="1"/>
</dbReference>
<dbReference type="SUPFAM" id="SSF82199">
    <property type="entry name" value="SET domain"/>
    <property type="match status" value="1"/>
</dbReference>
<evidence type="ECO:0000313" key="5">
    <source>
        <dbReference type="Proteomes" id="UP000274822"/>
    </source>
</evidence>
<dbReference type="InterPro" id="IPR046341">
    <property type="entry name" value="SET_dom_sf"/>
</dbReference>
<gene>
    <name evidence="4" type="ORF">BC938DRAFT_480333</name>
</gene>
<dbReference type="CDD" id="cd20071">
    <property type="entry name" value="SET_SMYD"/>
    <property type="match status" value="1"/>
</dbReference>
<dbReference type="SMART" id="SM00028">
    <property type="entry name" value="TPR"/>
    <property type="match status" value="3"/>
</dbReference>
<evidence type="ECO:0000256" key="1">
    <source>
        <dbReference type="PROSITE-ProRule" id="PRU00339"/>
    </source>
</evidence>
<organism evidence="4 5">
    <name type="scientific">Jimgerdemannia flammicorona</name>
    <dbReference type="NCBI Taxonomy" id="994334"/>
    <lineage>
        <taxon>Eukaryota</taxon>
        <taxon>Fungi</taxon>
        <taxon>Fungi incertae sedis</taxon>
        <taxon>Mucoromycota</taxon>
        <taxon>Mucoromycotina</taxon>
        <taxon>Endogonomycetes</taxon>
        <taxon>Endogonales</taxon>
        <taxon>Endogonaceae</taxon>
        <taxon>Jimgerdemannia</taxon>
    </lineage>
</organism>
<dbReference type="PANTHER" id="PTHR47643:SF2">
    <property type="entry name" value="TPR DOMAIN PROTEIN (AFU_ORTHOLOGUE AFUA_5G12710)"/>
    <property type="match status" value="1"/>
</dbReference>
<comment type="caution">
    <text evidence="4">The sequence shown here is derived from an EMBL/GenBank/DDBJ whole genome shotgun (WGS) entry which is preliminary data.</text>
</comment>
<dbReference type="Pfam" id="PF13414">
    <property type="entry name" value="TPR_11"/>
    <property type="match status" value="1"/>
</dbReference>
<accession>A0A433R0F6</accession>
<keyword evidence="5" id="KW-1185">Reference proteome</keyword>
<dbReference type="InterPro" id="IPR053209">
    <property type="entry name" value="Gramillin-biosynth_MTr"/>
</dbReference>